<evidence type="ECO:0000313" key="4">
    <source>
        <dbReference type="Proteomes" id="UP001139369"/>
    </source>
</evidence>
<keyword evidence="1" id="KW-0472">Membrane</keyword>
<keyword evidence="1" id="KW-0812">Transmembrane</keyword>
<keyword evidence="4" id="KW-1185">Reference proteome</keyword>
<proteinExistence type="predicted"/>
<name>A0A9X1VRC5_9FLAO</name>
<accession>A0A9X1VRC5</accession>
<reference evidence="3" key="1">
    <citation type="submission" date="2022-02" db="EMBL/GenBank/DDBJ databases">
        <title>Polaribacter sp. MSW13, isolated from seawater.</title>
        <authorList>
            <person name="Kristyanto S."/>
            <person name="Jung J."/>
            <person name="Jeon C.O."/>
        </authorList>
    </citation>
    <scope>NUCLEOTIDE SEQUENCE</scope>
    <source>
        <strain evidence="3">MSW13</strain>
    </source>
</reference>
<sequence length="125" mass="14503">MLKHIKTLLKGNIFLIAILITISIAYLSLMKMPQYQPTISNLDKWEHSFAYFTLSISWLFVFYKKPQKKYLIVLVCIIYGIIIEILQQTLTDYRTGDYLDVLANSSGVLLGLLIFNQILKKNQLN</sequence>
<dbReference type="PANTHER" id="PTHR28008:SF1">
    <property type="entry name" value="DOMAIN PROTEIN, PUTATIVE (AFU_ORTHOLOGUE AFUA_3G10980)-RELATED"/>
    <property type="match status" value="1"/>
</dbReference>
<gene>
    <name evidence="3" type="ORF">MC378_09225</name>
</gene>
<dbReference type="RefSeq" id="WP_242178472.1">
    <property type="nucleotide sequence ID" value="NZ_JAKQYM010000006.1"/>
</dbReference>
<dbReference type="Proteomes" id="UP001139369">
    <property type="component" value="Unassembled WGS sequence"/>
</dbReference>
<feature type="transmembrane region" description="Helical" evidence="1">
    <location>
        <begin position="7"/>
        <end position="27"/>
    </location>
</feature>
<comment type="caution">
    <text evidence="3">The sequence shown here is derived from an EMBL/GenBank/DDBJ whole genome shotgun (WGS) entry which is preliminary data.</text>
</comment>
<keyword evidence="1" id="KW-1133">Transmembrane helix</keyword>
<dbReference type="Pfam" id="PF04892">
    <property type="entry name" value="VanZ"/>
    <property type="match status" value="1"/>
</dbReference>
<feature type="transmembrane region" description="Helical" evidence="1">
    <location>
        <begin position="70"/>
        <end position="89"/>
    </location>
</feature>
<feature type="transmembrane region" description="Helical" evidence="1">
    <location>
        <begin position="101"/>
        <end position="119"/>
    </location>
</feature>
<dbReference type="PANTHER" id="PTHR28008">
    <property type="entry name" value="DOMAIN PROTEIN, PUTATIVE (AFU_ORTHOLOGUE AFUA_3G10980)-RELATED"/>
    <property type="match status" value="1"/>
</dbReference>
<dbReference type="InterPro" id="IPR006976">
    <property type="entry name" value="VanZ-like"/>
</dbReference>
<dbReference type="EMBL" id="JAKQYM010000006">
    <property type="protein sequence ID" value="MCI2229345.1"/>
    <property type="molecule type" value="Genomic_DNA"/>
</dbReference>
<organism evidence="3 4">
    <name type="scientific">Polaribacter marinus</name>
    <dbReference type="NCBI Taxonomy" id="2916838"/>
    <lineage>
        <taxon>Bacteria</taxon>
        <taxon>Pseudomonadati</taxon>
        <taxon>Bacteroidota</taxon>
        <taxon>Flavobacteriia</taxon>
        <taxon>Flavobacteriales</taxon>
        <taxon>Flavobacteriaceae</taxon>
    </lineage>
</organism>
<evidence type="ECO:0000259" key="2">
    <source>
        <dbReference type="Pfam" id="PF04892"/>
    </source>
</evidence>
<protein>
    <submittedName>
        <fullName evidence="3">VanZ family protein</fullName>
    </submittedName>
</protein>
<evidence type="ECO:0000313" key="3">
    <source>
        <dbReference type="EMBL" id="MCI2229345.1"/>
    </source>
</evidence>
<feature type="transmembrane region" description="Helical" evidence="1">
    <location>
        <begin position="47"/>
        <end position="63"/>
    </location>
</feature>
<feature type="domain" description="VanZ-like" evidence="2">
    <location>
        <begin position="45"/>
        <end position="116"/>
    </location>
</feature>
<dbReference type="NCBIfam" id="NF037970">
    <property type="entry name" value="vanZ_1"/>
    <property type="match status" value="1"/>
</dbReference>
<evidence type="ECO:0000256" key="1">
    <source>
        <dbReference type="SAM" id="Phobius"/>
    </source>
</evidence>
<dbReference type="AlphaFoldDB" id="A0A9X1VRC5"/>